<sequence>MTTRVNYDAIADSYDAHPFRKKDADPDLLAFLKERPGTGPLSILDIGCGTGNQLVADHPCVPTARLIGLDRFKGMLRQAQKKSRDIRWIQGDGAGLPFKDESFDFITSQYSFHHVQDKRSLISEIFRALRPGGRFVLTNISPRDMPGWLIYRFFPAAWEKENEAAVLPTEVCVIKISGDRPA</sequence>
<dbReference type="PANTHER" id="PTHR43591">
    <property type="entry name" value="METHYLTRANSFERASE"/>
    <property type="match status" value="1"/>
</dbReference>
<comment type="caution">
    <text evidence="2">The sequence shown here is derived from an EMBL/GenBank/DDBJ whole genome shotgun (WGS) entry which is preliminary data.</text>
</comment>
<dbReference type="SUPFAM" id="SSF53335">
    <property type="entry name" value="S-adenosyl-L-methionine-dependent methyltransferases"/>
    <property type="match status" value="1"/>
</dbReference>
<dbReference type="CDD" id="cd02440">
    <property type="entry name" value="AdoMet_MTases"/>
    <property type="match status" value="1"/>
</dbReference>
<organism evidence="2 3">
    <name type="scientific">Handelsmanbacteria sp. (strain RIFCSPLOWO2_12_FULL_64_10)</name>
    <dbReference type="NCBI Taxonomy" id="1817868"/>
    <lineage>
        <taxon>Bacteria</taxon>
        <taxon>Candidatus Handelsmaniibacteriota</taxon>
    </lineage>
</organism>
<dbReference type="EMBL" id="MFKF01000029">
    <property type="protein sequence ID" value="OGG56516.1"/>
    <property type="molecule type" value="Genomic_DNA"/>
</dbReference>
<dbReference type="GO" id="GO:0008757">
    <property type="term" value="F:S-adenosylmethionine-dependent methyltransferase activity"/>
    <property type="evidence" value="ECO:0007669"/>
    <property type="project" value="InterPro"/>
</dbReference>
<evidence type="ECO:0000313" key="2">
    <source>
        <dbReference type="EMBL" id="OGG56516.1"/>
    </source>
</evidence>
<feature type="domain" description="Methyltransferase type 11" evidence="1">
    <location>
        <begin position="44"/>
        <end position="137"/>
    </location>
</feature>
<reference evidence="2 3" key="1">
    <citation type="journal article" date="2016" name="Nat. Commun.">
        <title>Thousands of microbial genomes shed light on interconnected biogeochemical processes in an aquifer system.</title>
        <authorList>
            <person name="Anantharaman K."/>
            <person name="Brown C.T."/>
            <person name="Hug L.A."/>
            <person name="Sharon I."/>
            <person name="Castelle C.J."/>
            <person name="Probst A.J."/>
            <person name="Thomas B.C."/>
            <person name="Singh A."/>
            <person name="Wilkins M.J."/>
            <person name="Karaoz U."/>
            <person name="Brodie E.L."/>
            <person name="Williams K.H."/>
            <person name="Hubbard S.S."/>
            <person name="Banfield J.F."/>
        </authorList>
    </citation>
    <scope>NUCLEOTIDE SEQUENCE [LARGE SCALE GENOMIC DNA]</scope>
    <source>
        <strain evidence="3">RIFCSPLOWO2_12_FULL_64_10</strain>
    </source>
</reference>
<dbReference type="InterPro" id="IPR029063">
    <property type="entry name" value="SAM-dependent_MTases_sf"/>
</dbReference>
<protein>
    <recommendedName>
        <fullName evidence="1">Methyltransferase type 11 domain-containing protein</fullName>
    </recommendedName>
</protein>
<name>A0A1F6D534_HANXR</name>
<dbReference type="Proteomes" id="UP000178606">
    <property type="component" value="Unassembled WGS sequence"/>
</dbReference>
<dbReference type="PANTHER" id="PTHR43591:SF24">
    <property type="entry name" value="2-METHOXY-6-POLYPRENYL-1,4-BENZOQUINOL METHYLASE, MITOCHONDRIAL"/>
    <property type="match status" value="1"/>
</dbReference>
<gene>
    <name evidence="2" type="ORF">A3F84_15725</name>
</gene>
<dbReference type="Gene3D" id="3.40.50.150">
    <property type="entry name" value="Vaccinia Virus protein VP39"/>
    <property type="match status" value="1"/>
</dbReference>
<dbReference type="InterPro" id="IPR013216">
    <property type="entry name" value="Methyltransf_11"/>
</dbReference>
<dbReference type="AlphaFoldDB" id="A0A1F6D534"/>
<accession>A0A1F6D534</accession>
<evidence type="ECO:0000259" key="1">
    <source>
        <dbReference type="Pfam" id="PF08241"/>
    </source>
</evidence>
<evidence type="ECO:0000313" key="3">
    <source>
        <dbReference type="Proteomes" id="UP000178606"/>
    </source>
</evidence>
<proteinExistence type="predicted"/>
<dbReference type="Pfam" id="PF08241">
    <property type="entry name" value="Methyltransf_11"/>
    <property type="match status" value="1"/>
</dbReference>